<dbReference type="RefSeq" id="WP_183342063.1">
    <property type="nucleotide sequence ID" value="NZ_JACHZG010000003.1"/>
</dbReference>
<dbReference type="Proteomes" id="UP000565572">
    <property type="component" value="Unassembled WGS sequence"/>
</dbReference>
<comment type="caution">
    <text evidence="2">The sequence shown here is derived from an EMBL/GenBank/DDBJ whole genome shotgun (WGS) entry which is preliminary data.</text>
</comment>
<keyword evidence="1" id="KW-1133">Transmembrane helix</keyword>
<keyword evidence="1" id="KW-0812">Transmembrane</keyword>
<organism evidence="2 3">
    <name type="scientific">Microlunatus antarcticus</name>
    <dbReference type="NCBI Taxonomy" id="53388"/>
    <lineage>
        <taxon>Bacteria</taxon>
        <taxon>Bacillati</taxon>
        <taxon>Actinomycetota</taxon>
        <taxon>Actinomycetes</taxon>
        <taxon>Propionibacteriales</taxon>
        <taxon>Propionibacteriaceae</taxon>
        <taxon>Microlunatus</taxon>
    </lineage>
</organism>
<reference evidence="2 3" key="1">
    <citation type="submission" date="2020-08" db="EMBL/GenBank/DDBJ databases">
        <title>Sequencing the genomes of 1000 actinobacteria strains.</title>
        <authorList>
            <person name="Klenk H.-P."/>
        </authorList>
    </citation>
    <scope>NUCLEOTIDE SEQUENCE [LARGE SCALE GENOMIC DNA]</scope>
    <source>
        <strain evidence="2 3">DSM 11053</strain>
    </source>
</reference>
<keyword evidence="3" id="KW-1185">Reference proteome</keyword>
<dbReference type="EMBL" id="JACHZG010000003">
    <property type="protein sequence ID" value="MBB3328803.1"/>
    <property type="molecule type" value="Genomic_DNA"/>
</dbReference>
<sequence length="159" mass="18072">MQEHVSDAYAFLAVLCLPLVAWILSRPPLWRRIRPRLEPVAVRLWLQVVEQEQPDEGVLRRWAVDRLEQLRGHLERVRRLILDDEHMTATRQVGNRMAHERLVRDVRDAEAAVLAYGLNEVATPEAAPTPRGVPRLAFSAPAVGPVVEVLEFGPGGRWL</sequence>
<protein>
    <submittedName>
        <fullName evidence="2">Uncharacterized protein</fullName>
    </submittedName>
</protein>
<gene>
    <name evidence="2" type="ORF">FHX39_003795</name>
</gene>
<feature type="transmembrane region" description="Helical" evidence="1">
    <location>
        <begin position="6"/>
        <end position="24"/>
    </location>
</feature>
<dbReference type="AlphaFoldDB" id="A0A7W5JYX5"/>
<name>A0A7W5JYX5_9ACTN</name>
<evidence type="ECO:0000313" key="2">
    <source>
        <dbReference type="EMBL" id="MBB3328803.1"/>
    </source>
</evidence>
<evidence type="ECO:0000256" key="1">
    <source>
        <dbReference type="SAM" id="Phobius"/>
    </source>
</evidence>
<accession>A0A7W5JYX5</accession>
<keyword evidence="1" id="KW-0472">Membrane</keyword>
<proteinExistence type="predicted"/>
<evidence type="ECO:0000313" key="3">
    <source>
        <dbReference type="Proteomes" id="UP000565572"/>
    </source>
</evidence>